<dbReference type="Proteomes" id="UP001280121">
    <property type="component" value="Unassembled WGS sequence"/>
</dbReference>
<reference evidence="2" key="1">
    <citation type="journal article" date="2023" name="Plant J.">
        <title>Genome sequences and population genomics provide insights into the demographic history, inbreeding, and mutation load of two 'living fossil' tree species of Dipteronia.</title>
        <authorList>
            <person name="Feng Y."/>
            <person name="Comes H.P."/>
            <person name="Chen J."/>
            <person name="Zhu S."/>
            <person name="Lu R."/>
            <person name="Zhang X."/>
            <person name="Li P."/>
            <person name="Qiu J."/>
            <person name="Olsen K.M."/>
            <person name="Qiu Y."/>
        </authorList>
    </citation>
    <scope>NUCLEOTIDE SEQUENCE</scope>
    <source>
        <strain evidence="2">KIB01</strain>
    </source>
</reference>
<dbReference type="Pfam" id="PF01565">
    <property type="entry name" value="FAD_binding_4"/>
    <property type="match status" value="1"/>
</dbReference>
<dbReference type="GO" id="GO:0071949">
    <property type="term" value="F:FAD binding"/>
    <property type="evidence" value="ECO:0007669"/>
    <property type="project" value="InterPro"/>
</dbReference>
<dbReference type="SUPFAM" id="SSF56176">
    <property type="entry name" value="FAD-binding/transporter-associated domain-like"/>
    <property type="match status" value="1"/>
</dbReference>
<dbReference type="PROSITE" id="PS51387">
    <property type="entry name" value="FAD_PCMH"/>
    <property type="match status" value="1"/>
</dbReference>
<evidence type="ECO:0000259" key="1">
    <source>
        <dbReference type="PROSITE" id="PS51387"/>
    </source>
</evidence>
<dbReference type="PANTHER" id="PTHR32448">
    <property type="entry name" value="OS08G0158400 PROTEIN"/>
    <property type="match status" value="1"/>
</dbReference>
<dbReference type="InterPro" id="IPR036318">
    <property type="entry name" value="FAD-bd_PCMH-like_sf"/>
</dbReference>
<protein>
    <recommendedName>
        <fullName evidence="1">FAD-binding PCMH-type domain-containing protein</fullName>
    </recommendedName>
</protein>
<name>A0AAE0CK19_9ROSI</name>
<organism evidence="2 3">
    <name type="scientific">Dipteronia dyeriana</name>
    <dbReference type="NCBI Taxonomy" id="168575"/>
    <lineage>
        <taxon>Eukaryota</taxon>
        <taxon>Viridiplantae</taxon>
        <taxon>Streptophyta</taxon>
        <taxon>Embryophyta</taxon>
        <taxon>Tracheophyta</taxon>
        <taxon>Spermatophyta</taxon>
        <taxon>Magnoliopsida</taxon>
        <taxon>eudicotyledons</taxon>
        <taxon>Gunneridae</taxon>
        <taxon>Pentapetalae</taxon>
        <taxon>rosids</taxon>
        <taxon>malvids</taxon>
        <taxon>Sapindales</taxon>
        <taxon>Sapindaceae</taxon>
        <taxon>Hippocastanoideae</taxon>
        <taxon>Acereae</taxon>
        <taxon>Dipteronia</taxon>
    </lineage>
</organism>
<gene>
    <name evidence="2" type="ORF">Ddye_013239</name>
</gene>
<dbReference type="EMBL" id="JANJYI010000004">
    <property type="protein sequence ID" value="KAK2653383.1"/>
    <property type="molecule type" value="Genomic_DNA"/>
</dbReference>
<proteinExistence type="predicted"/>
<dbReference type="InterPro" id="IPR016166">
    <property type="entry name" value="FAD-bd_PCMH"/>
</dbReference>
<evidence type="ECO:0000313" key="2">
    <source>
        <dbReference type="EMBL" id="KAK2653383.1"/>
    </source>
</evidence>
<dbReference type="InterPro" id="IPR016169">
    <property type="entry name" value="FAD-bd_PCMH_sub2"/>
</dbReference>
<evidence type="ECO:0000313" key="3">
    <source>
        <dbReference type="Proteomes" id="UP001280121"/>
    </source>
</evidence>
<comment type="caution">
    <text evidence="2">The sequence shown here is derived from an EMBL/GenBank/DDBJ whole genome shotgun (WGS) entry which is preliminary data.</text>
</comment>
<dbReference type="InterPro" id="IPR006094">
    <property type="entry name" value="Oxid_FAD_bind_N"/>
</dbReference>
<dbReference type="AlphaFoldDB" id="A0AAE0CK19"/>
<dbReference type="Gene3D" id="3.30.465.10">
    <property type="match status" value="1"/>
</dbReference>
<accession>A0AAE0CK19</accession>
<keyword evidence="3" id="KW-1185">Reference proteome</keyword>
<feature type="domain" description="FAD-binding PCMH-type" evidence="1">
    <location>
        <begin position="1"/>
        <end position="125"/>
    </location>
</feature>
<sequence length="125" mass="13662">MSRQRLSVPGSLEFTSEFEAEAMTMRAGATIREVYYRIAEKSKFHDFPAGLCTTLGIGGHNPGGAYGSMMRKFGLGADNVVDAWIVDANGRILDRKAMGEDLFWAIRGGRGGSFGIILSWKIKLV</sequence>